<comment type="caution">
    <text evidence="4">The sequence shown here is derived from an EMBL/GenBank/DDBJ whole genome shotgun (WGS) entry which is preliminary data.</text>
</comment>
<dbReference type="InterPro" id="IPR002110">
    <property type="entry name" value="Ankyrin_rpt"/>
</dbReference>
<dbReference type="PANTHER" id="PTHR46224">
    <property type="entry name" value="ANKYRIN REPEAT FAMILY PROTEIN"/>
    <property type="match status" value="1"/>
</dbReference>
<keyword evidence="1" id="KW-0040">ANK repeat</keyword>
<keyword evidence="3" id="KW-0812">Transmembrane</keyword>
<dbReference type="Pfam" id="PF00023">
    <property type="entry name" value="Ank"/>
    <property type="match status" value="1"/>
</dbReference>
<dbReference type="PROSITE" id="PS50088">
    <property type="entry name" value="ANK_REPEAT"/>
    <property type="match status" value="1"/>
</dbReference>
<evidence type="ECO:0000256" key="3">
    <source>
        <dbReference type="SAM" id="Phobius"/>
    </source>
</evidence>
<sequence length="961" mass="107696">MNGILPEATVSIPALRRDRDTRGSNSAERVELLHHDSVISVEPGSLVAELRECLLGKCQYSEVKRILDSQADPNSRLKYKLGPKEFQGSPLTLAVKLDKPNVVRLLIASHADPESTYSMTAGRSGVRWNGPAVCGTVARGNLSMMRLLVELEANLNGRLVSFNGEPNVTLLYDASYFGHAHLVRYLLQQKGNPDIPVKFQDQWAIPPRFLRYVLGVACSVSAWLRSVVAEHAEARTVHQENPARLKTMNSLPHAVVLERTLTKNLEELVGFQGRPSPGNPRTSTFPRPPLFTFTGEVADDPKLVAALKVIFSEHLDSKGEMECLPSSPRMRDDMSILKTPLHISASLGHAEVVRVLLAAKAQVSHSFPGGGGPPELKDAVDGCHVEVVKLLVQGKAELFGGEPGLRGVDYIFEANNSVLVAAAATGLKQSPGQMTGGMTIEDFIQILSTPDAEEIIPAVFCPCQLRYWKGERRLIWRTAYVLHGEMNVAVGPSKEHFEKKFLGEMERAAATEARISDAHEDHKDKDEIFFEILLPHRFEKIPGHSQIPVDIFQGVLSGLHRNPEVLWVIASGVNDRIFDQRGARAIIQLAWREAEVAHFIAFFVDGFMAIIFALLAGLQHDIDWQNTVWPRPICLALAAVILVRKIVHEVLSLIGYRAHCKLREHVLTIGFAGDAFRILITAMSLIGLTVAWDEFRTRQWLQLVFAFAGFARWLRVLNNLKGFESTGKPMLPILQAVPATVPFFFVIFCWFAGFIHLYYCFGLNHWWLSMIALYKLGFLAEAGLDEILLPADADAPTWRLAVDFVVLAMSLSMSIILMNVLIGVLAESYNRGWEHRERLFLLARARFLLNHFTMSFAWRKYCRCCARKVADMEEASDFVWYAVPRAPSTWGDISSDFDSMDMNVHEKMSELRREMREGMQKVLERSQDQHRAADTDRKLDELRARLDELTDGLKDAHLLPA</sequence>
<dbReference type="EMBL" id="CAMXCT010000890">
    <property type="protein sequence ID" value="CAI3984474.1"/>
    <property type="molecule type" value="Genomic_DNA"/>
</dbReference>
<feature type="transmembrane region" description="Helical" evidence="3">
    <location>
        <begin position="766"/>
        <end position="784"/>
    </location>
</feature>
<dbReference type="EMBL" id="CAMXCT020000890">
    <property type="protein sequence ID" value="CAL1137849.1"/>
    <property type="molecule type" value="Genomic_DNA"/>
</dbReference>
<feature type="transmembrane region" description="Helical" evidence="3">
    <location>
        <begin position="667"/>
        <end position="688"/>
    </location>
</feature>
<dbReference type="Proteomes" id="UP001152797">
    <property type="component" value="Unassembled WGS sequence"/>
</dbReference>
<keyword evidence="2" id="KW-0175">Coiled coil</keyword>
<proteinExistence type="predicted"/>
<evidence type="ECO:0008006" key="7">
    <source>
        <dbReference type="Google" id="ProtNLM"/>
    </source>
</evidence>
<feature type="transmembrane region" description="Helical" evidence="3">
    <location>
        <begin position="596"/>
        <end position="616"/>
    </location>
</feature>
<gene>
    <name evidence="4" type="ORF">C1SCF055_LOCUS12003</name>
</gene>
<dbReference type="InterPro" id="IPR036770">
    <property type="entry name" value="Ankyrin_rpt-contain_sf"/>
</dbReference>
<keyword evidence="3" id="KW-1133">Transmembrane helix</keyword>
<dbReference type="Gene3D" id="1.25.40.20">
    <property type="entry name" value="Ankyrin repeat-containing domain"/>
    <property type="match status" value="2"/>
</dbReference>
<name>A0A9P1C3L8_9DINO</name>
<evidence type="ECO:0000313" key="5">
    <source>
        <dbReference type="EMBL" id="CAL4771786.1"/>
    </source>
</evidence>
<dbReference type="AlphaFoldDB" id="A0A9P1C3L8"/>
<organism evidence="4">
    <name type="scientific">Cladocopium goreaui</name>
    <dbReference type="NCBI Taxonomy" id="2562237"/>
    <lineage>
        <taxon>Eukaryota</taxon>
        <taxon>Sar</taxon>
        <taxon>Alveolata</taxon>
        <taxon>Dinophyceae</taxon>
        <taxon>Suessiales</taxon>
        <taxon>Symbiodiniaceae</taxon>
        <taxon>Cladocopium</taxon>
    </lineage>
</organism>
<reference evidence="5 6" key="2">
    <citation type="submission" date="2024-05" db="EMBL/GenBank/DDBJ databases">
        <authorList>
            <person name="Chen Y."/>
            <person name="Shah S."/>
            <person name="Dougan E. K."/>
            <person name="Thang M."/>
            <person name="Chan C."/>
        </authorList>
    </citation>
    <scope>NUCLEOTIDE SEQUENCE [LARGE SCALE GENOMIC DNA]</scope>
</reference>
<dbReference type="EMBL" id="CAMXCT030000890">
    <property type="protein sequence ID" value="CAL4771786.1"/>
    <property type="molecule type" value="Genomic_DNA"/>
</dbReference>
<accession>A0A9P1C3L8</accession>
<feature type="transmembrane region" description="Helical" evidence="3">
    <location>
        <begin position="736"/>
        <end position="759"/>
    </location>
</feature>
<dbReference type="SMART" id="SM00248">
    <property type="entry name" value="ANK"/>
    <property type="match status" value="4"/>
</dbReference>
<keyword evidence="3" id="KW-0472">Membrane</keyword>
<evidence type="ECO:0000256" key="2">
    <source>
        <dbReference type="SAM" id="Coils"/>
    </source>
</evidence>
<reference evidence="4" key="1">
    <citation type="submission" date="2022-10" db="EMBL/GenBank/DDBJ databases">
        <authorList>
            <person name="Chen Y."/>
            <person name="Dougan E. K."/>
            <person name="Chan C."/>
            <person name="Rhodes N."/>
            <person name="Thang M."/>
        </authorList>
    </citation>
    <scope>NUCLEOTIDE SEQUENCE</scope>
</reference>
<feature type="repeat" description="ANK" evidence="1">
    <location>
        <begin position="336"/>
        <end position="364"/>
    </location>
</feature>
<dbReference type="SUPFAM" id="SSF48403">
    <property type="entry name" value="Ankyrin repeat"/>
    <property type="match status" value="1"/>
</dbReference>
<feature type="transmembrane region" description="Helical" evidence="3">
    <location>
        <begin position="804"/>
        <end position="826"/>
    </location>
</feature>
<evidence type="ECO:0000313" key="6">
    <source>
        <dbReference type="Proteomes" id="UP001152797"/>
    </source>
</evidence>
<evidence type="ECO:0000256" key="1">
    <source>
        <dbReference type="PROSITE-ProRule" id="PRU00023"/>
    </source>
</evidence>
<dbReference type="OrthoDB" id="419086at2759"/>
<protein>
    <recommendedName>
        <fullName evidence="7">Ion transport domain-containing protein</fullName>
    </recommendedName>
</protein>
<dbReference type="PROSITE" id="PS50297">
    <property type="entry name" value="ANK_REP_REGION"/>
    <property type="match status" value="1"/>
</dbReference>
<keyword evidence="6" id="KW-1185">Reference proteome</keyword>
<feature type="coiled-coil region" evidence="2">
    <location>
        <begin position="932"/>
        <end position="959"/>
    </location>
</feature>
<evidence type="ECO:0000313" key="4">
    <source>
        <dbReference type="EMBL" id="CAI3984474.1"/>
    </source>
</evidence>
<dbReference type="InterPro" id="IPR051616">
    <property type="entry name" value="Cul2-RING_E3_ligase_SR"/>
</dbReference>